<dbReference type="InterPro" id="IPR007318">
    <property type="entry name" value="Phopholipid_MeTrfase"/>
</dbReference>
<evidence type="ECO:0000256" key="5">
    <source>
        <dbReference type="SAM" id="Phobius"/>
    </source>
</evidence>
<feature type="transmembrane region" description="Helical" evidence="5">
    <location>
        <begin position="119"/>
        <end position="141"/>
    </location>
</feature>
<keyword evidence="3 5" id="KW-1133">Transmembrane helix</keyword>
<evidence type="ECO:0008006" key="8">
    <source>
        <dbReference type="Google" id="ProtNLM"/>
    </source>
</evidence>
<keyword evidence="2 5" id="KW-0812">Transmembrane</keyword>
<dbReference type="KEGG" id="gaz:Pan241w_03400"/>
<proteinExistence type="predicted"/>
<evidence type="ECO:0000313" key="6">
    <source>
        <dbReference type="EMBL" id="QDT40284.1"/>
    </source>
</evidence>
<dbReference type="GO" id="GO:0012505">
    <property type="term" value="C:endomembrane system"/>
    <property type="evidence" value="ECO:0007669"/>
    <property type="project" value="UniProtKB-SubCell"/>
</dbReference>
<name>A0A517R8R1_9PLAN</name>
<dbReference type="OrthoDB" id="272002at2"/>
<dbReference type="EMBL" id="CP036269">
    <property type="protein sequence ID" value="QDT40284.1"/>
    <property type="molecule type" value="Genomic_DNA"/>
</dbReference>
<dbReference type="Proteomes" id="UP000317171">
    <property type="component" value="Chromosome"/>
</dbReference>
<keyword evidence="7" id="KW-1185">Reference proteome</keyword>
<accession>A0A517R8R1</accession>
<feature type="transmembrane region" description="Helical" evidence="5">
    <location>
        <begin position="60"/>
        <end position="83"/>
    </location>
</feature>
<evidence type="ECO:0000256" key="4">
    <source>
        <dbReference type="ARBA" id="ARBA00023136"/>
    </source>
</evidence>
<gene>
    <name evidence="6" type="ORF">Pan241w_03400</name>
</gene>
<organism evidence="6 7">
    <name type="scientific">Gimesia alba</name>
    <dbReference type="NCBI Taxonomy" id="2527973"/>
    <lineage>
        <taxon>Bacteria</taxon>
        <taxon>Pseudomonadati</taxon>
        <taxon>Planctomycetota</taxon>
        <taxon>Planctomycetia</taxon>
        <taxon>Planctomycetales</taxon>
        <taxon>Planctomycetaceae</taxon>
        <taxon>Gimesia</taxon>
    </lineage>
</organism>
<evidence type="ECO:0000256" key="3">
    <source>
        <dbReference type="ARBA" id="ARBA00022989"/>
    </source>
</evidence>
<dbReference type="Gene3D" id="1.20.120.1630">
    <property type="match status" value="1"/>
</dbReference>
<evidence type="ECO:0000256" key="1">
    <source>
        <dbReference type="ARBA" id="ARBA00004127"/>
    </source>
</evidence>
<comment type="subcellular location">
    <subcellularLocation>
        <location evidence="1">Endomembrane system</location>
        <topology evidence="1">Multi-pass membrane protein</topology>
    </subcellularLocation>
</comment>
<protein>
    <recommendedName>
        <fullName evidence="8">Isoprenylcysteine carboxyl methyltransferase (ICMT) family protein</fullName>
    </recommendedName>
</protein>
<feature type="transmembrane region" description="Helical" evidence="5">
    <location>
        <begin position="27"/>
        <end position="48"/>
    </location>
</feature>
<dbReference type="RefSeq" id="WP_145209971.1">
    <property type="nucleotide sequence ID" value="NZ_CP036269.1"/>
</dbReference>
<reference evidence="6 7" key="1">
    <citation type="submission" date="2019-02" db="EMBL/GenBank/DDBJ databases">
        <title>Deep-cultivation of Planctomycetes and their phenomic and genomic characterization uncovers novel biology.</title>
        <authorList>
            <person name="Wiegand S."/>
            <person name="Jogler M."/>
            <person name="Boedeker C."/>
            <person name="Pinto D."/>
            <person name="Vollmers J."/>
            <person name="Rivas-Marin E."/>
            <person name="Kohn T."/>
            <person name="Peeters S.H."/>
            <person name="Heuer A."/>
            <person name="Rast P."/>
            <person name="Oberbeckmann S."/>
            <person name="Bunk B."/>
            <person name="Jeske O."/>
            <person name="Meyerdierks A."/>
            <person name="Storesund J.E."/>
            <person name="Kallscheuer N."/>
            <person name="Luecker S."/>
            <person name="Lage O.M."/>
            <person name="Pohl T."/>
            <person name="Merkel B.J."/>
            <person name="Hornburger P."/>
            <person name="Mueller R.-W."/>
            <person name="Bruemmer F."/>
            <person name="Labrenz M."/>
            <person name="Spormann A.M."/>
            <person name="Op den Camp H."/>
            <person name="Overmann J."/>
            <person name="Amann R."/>
            <person name="Jetten M.S.M."/>
            <person name="Mascher T."/>
            <person name="Medema M.H."/>
            <person name="Devos D.P."/>
            <person name="Kaster A.-K."/>
            <person name="Ovreas L."/>
            <person name="Rohde M."/>
            <person name="Galperin M.Y."/>
            <person name="Jogler C."/>
        </authorList>
    </citation>
    <scope>NUCLEOTIDE SEQUENCE [LARGE SCALE GENOMIC DNA]</scope>
    <source>
        <strain evidence="6 7">Pan241w</strain>
    </source>
</reference>
<sequence>MFKIKFRPTTPDAPLWLILLKIFGQTVIFWSLFLLVIPAALIWLESILGCPAFRFNGQRVLGVILFVLGGSLGLTSGAMMGIYGRGTPLPLDTARHLVVVGPYRYVRNPMAIAGLTQGAAVALFCGSWLTLGYIIVGFFLWNYYVRPIEEQDLLHRFDRAYADYQRSVRCWIPCWRGYSPSTPETQGNDK</sequence>
<dbReference type="Pfam" id="PF04191">
    <property type="entry name" value="PEMT"/>
    <property type="match status" value="1"/>
</dbReference>
<dbReference type="AlphaFoldDB" id="A0A517R8R1"/>
<evidence type="ECO:0000313" key="7">
    <source>
        <dbReference type="Proteomes" id="UP000317171"/>
    </source>
</evidence>
<keyword evidence="4 5" id="KW-0472">Membrane</keyword>
<evidence type="ECO:0000256" key="2">
    <source>
        <dbReference type="ARBA" id="ARBA00022692"/>
    </source>
</evidence>